<dbReference type="AlphaFoldDB" id="A0A7C9UUL5"/>
<evidence type="ECO:0000313" key="2">
    <source>
        <dbReference type="EMBL" id="NFV79050.1"/>
    </source>
</evidence>
<feature type="chain" id="PRO_5028910094" description="Tetratricopeptide repeat protein" evidence="1">
    <location>
        <begin position="20"/>
        <end position="214"/>
    </location>
</feature>
<dbReference type="PROSITE" id="PS51257">
    <property type="entry name" value="PROKAR_LIPOPROTEIN"/>
    <property type="match status" value="1"/>
</dbReference>
<evidence type="ECO:0000256" key="1">
    <source>
        <dbReference type="SAM" id="SignalP"/>
    </source>
</evidence>
<evidence type="ECO:0008006" key="4">
    <source>
        <dbReference type="Google" id="ProtNLM"/>
    </source>
</evidence>
<dbReference type="SUPFAM" id="SSF48452">
    <property type="entry name" value="TPR-like"/>
    <property type="match status" value="1"/>
</dbReference>
<comment type="caution">
    <text evidence="2">The sequence shown here is derived from an EMBL/GenBank/DDBJ whole genome shotgun (WGS) entry which is preliminary data.</text>
</comment>
<reference evidence="2 3" key="1">
    <citation type="submission" date="2020-02" db="EMBL/GenBank/DDBJ databases">
        <authorList>
            <person name="Dziuba M."/>
            <person name="Kuznetsov B."/>
            <person name="Mardanov A."/>
            <person name="Ravin N."/>
            <person name="Grouzdev D."/>
        </authorList>
    </citation>
    <scope>NUCLEOTIDE SEQUENCE [LARGE SCALE GENOMIC DNA]</scope>
    <source>
        <strain evidence="2 3">SpK</strain>
    </source>
</reference>
<evidence type="ECO:0000313" key="3">
    <source>
        <dbReference type="Proteomes" id="UP000480684"/>
    </source>
</evidence>
<dbReference type="Proteomes" id="UP000480684">
    <property type="component" value="Unassembled WGS sequence"/>
</dbReference>
<sequence length="214" mass="22821">MNKFAVAAVAALSFLVACAQTPSPEEIAAKEAEIAAQREIAVRALYDTATETVSGEAGPAALAPYVPELEDALAQAPQVDDAVDSPYPGMALLLVRYYNQSGRFEDALKMFDGQHSLDGYPEERAIALGGAKRWTEALAAWERALRRAELTDAERVRLWCGRAAALIGLGRPNEAELSLRSVLAIDPENKVAAAEMARLAPMRADAALGGVSVR</sequence>
<dbReference type="Gene3D" id="1.25.40.10">
    <property type="entry name" value="Tetratricopeptide repeat domain"/>
    <property type="match status" value="1"/>
</dbReference>
<keyword evidence="1" id="KW-0732">Signal</keyword>
<gene>
    <name evidence="2" type="ORF">G4223_02830</name>
</gene>
<keyword evidence="3" id="KW-1185">Reference proteome</keyword>
<name>A0A7C9UUL5_9PROT</name>
<proteinExistence type="predicted"/>
<dbReference type="EMBL" id="JAAIYP010000009">
    <property type="protein sequence ID" value="NFV79050.1"/>
    <property type="molecule type" value="Genomic_DNA"/>
</dbReference>
<dbReference type="RefSeq" id="WP_163674724.1">
    <property type="nucleotide sequence ID" value="NZ_JAAIYP010000009.1"/>
</dbReference>
<organism evidence="2 3">
    <name type="scientific">Magnetospirillum aberrantis SpK</name>
    <dbReference type="NCBI Taxonomy" id="908842"/>
    <lineage>
        <taxon>Bacteria</taxon>
        <taxon>Pseudomonadati</taxon>
        <taxon>Pseudomonadota</taxon>
        <taxon>Alphaproteobacteria</taxon>
        <taxon>Rhodospirillales</taxon>
        <taxon>Rhodospirillaceae</taxon>
        <taxon>Magnetospirillum</taxon>
    </lineage>
</organism>
<dbReference type="InterPro" id="IPR011990">
    <property type="entry name" value="TPR-like_helical_dom_sf"/>
</dbReference>
<accession>A0A7C9UUL5</accession>
<protein>
    <recommendedName>
        <fullName evidence="4">Tetratricopeptide repeat protein</fullName>
    </recommendedName>
</protein>
<feature type="signal peptide" evidence="1">
    <location>
        <begin position="1"/>
        <end position="19"/>
    </location>
</feature>